<gene>
    <name evidence="6" type="ORF">PY649_23465</name>
</gene>
<dbReference type="SUPFAM" id="SSF46689">
    <property type="entry name" value="Homeodomain-like"/>
    <property type="match status" value="1"/>
</dbReference>
<dbReference type="PROSITE" id="PS50977">
    <property type="entry name" value="HTH_TETR_2"/>
    <property type="match status" value="1"/>
</dbReference>
<dbReference type="InterPro" id="IPR050109">
    <property type="entry name" value="HTH-type_TetR-like_transc_reg"/>
</dbReference>
<proteinExistence type="predicted"/>
<keyword evidence="7" id="KW-1185">Reference proteome</keyword>
<dbReference type="Proteomes" id="UP001172645">
    <property type="component" value="Unassembled WGS sequence"/>
</dbReference>
<accession>A0ABT7K376</accession>
<dbReference type="Gene3D" id="1.10.357.10">
    <property type="entry name" value="Tetracycline Repressor, domain 2"/>
    <property type="match status" value="1"/>
</dbReference>
<evidence type="ECO:0000259" key="5">
    <source>
        <dbReference type="PROSITE" id="PS50977"/>
    </source>
</evidence>
<keyword evidence="3" id="KW-0804">Transcription</keyword>
<evidence type="ECO:0000256" key="3">
    <source>
        <dbReference type="ARBA" id="ARBA00023163"/>
    </source>
</evidence>
<evidence type="ECO:0000256" key="4">
    <source>
        <dbReference type="PROSITE-ProRule" id="PRU00335"/>
    </source>
</evidence>
<dbReference type="EMBL" id="JARFYM010000023">
    <property type="protein sequence ID" value="MDL2401873.1"/>
    <property type="molecule type" value="Genomic_DNA"/>
</dbReference>
<evidence type="ECO:0000313" key="7">
    <source>
        <dbReference type="Proteomes" id="UP001172645"/>
    </source>
</evidence>
<dbReference type="PANTHER" id="PTHR30055:SF234">
    <property type="entry name" value="HTH-TYPE TRANSCRIPTIONAL REGULATOR BETI"/>
    <property type="match status" value="1"/>
</dbReference>
<organism evidence="6 7">
    <name type="scientific">Rhizobium mayense</name>
    <dbReference type="NCBI Taxonomy" id="1312184"/>
    <lineage>
        <taxon>Bacteria</taxon>
        <taxon>Pseudomonadati</taxon>
        <taxon>Pseudomonadota</taxon>
        <taxon>Alphaproteobacteria</taxon>
        <taxon>Hyphomicrobiales</taxon>
        <taxon>Rhizobiaceae</taxon>
        <taxon>Rhizobium/Agrobacterium group</taxon>
        <taxon>Rhizobium</taxon>
    </lineage>
</organism>
<dbReference type="Pfam" id="PF00440">
    <property type="entry name" value="TetR_N"/>
    <property type="match status" value="1"/>
</dbReference>
<evidence type="ECO:0000313" key="6">
    <source>
        <dbReference type="EMBL" id="MDL2401873.1"/>
    </source>
</evidence>
<keyword evidence="1" id="KW-0805">Transcription regulation</keyword>
<evidence type="ECO:0000256" key="2">
    <source>
        <dbReference type="ARBA" id="ARBA00023125"/>
    </source>
</evidence>
<dbReference type="PRINTS" id="PR00455">
    <property type="entry name" value="HTHTETR"/>
</dbReference>
<name>A0ABT7K376_9HYPH</name>
<protein>
    <submittedName>
        <fullName evidence="6">TetR/AcrR family transcriptional regulator</fullName>
    </submittedName>
</protein>
<feature type="domain" description="HTH tetR-type" evidence="5">
    <location>
        <begin position="5"/>
        <end position="64"/>
    </location>
</feature>
<sequence>MDIALDKRERILNTAAELLLKTGLQTPMSAIAEQANVATGSLYNYFPSKEDLVFAVYQRVAAELNADMIVEIDQETPFPARVEAYIMRYIEHLWRDQTRAMLYEVITNSPLIMQERVGSLFLEFAIYSIKVFSEPPENGEPEMPKSLMASFVRGAIRNTLKRLRAAGGELTPDLKHRIVVMCWAAITA</sequence>
<dbReference type="PANTHER" id="PTHR30055">
    <property type="entry name" value="HTH-TYPE TRANSCRIPTIONAL REGULATOR RUTR"/>
    <property type="match status" value="1"/>
</dbReference>
<comment type="caution">
    <text evidence="6">The sequence shown here is derived from an EMBL/GenBank/DDBJ whole genome shotgun (WGS) entry which is preliminary data.</text>
</comment>
<feature type="DNA-binding region" description="H-T-H motif" evidence="4">
    <location>
        <begin position="27"/>
        <end position="46"/>
    </location>
</feature>
<dbReference type="InterPro" id="IPR001647">
    <property type="entry name" value="HTH_TetR"/>
</dbReference>
<keyword evidence="2 4" id="KW-0238">DNA-binding</keyword>
<dbReference type="InterPro" id="IPR009057">
    <property type="entry name" value="Homeodomain-like_sf"/>
</dbReference>
<evidence type="ECO:0000256" key="1">
    <source>
        <dbReference type="ARBA" id="ARBA00023015"/>
    </source>
</evidence>
<reference evidence="6" key="1">
    <citation type="submission" date="2023-06" db="EMBL/GenBank/DDBJ databases">
        <title>Phylogenetic Diversity of Rhizobium strains.</title>
        <authorList>
            <person name="Moura F.T."/>
            <person name="Helene L.C.F."/>
            <person name="Hungria M."/>
        </authorList>
    </citation>
    <scope>NUCLEOTIDE SEQUENCE</scope>
    <source>
        <strain evidence="6">CCGE526</strain>
    </source>
</reference>
<dbReference type="RefSeq" id="WP_285871151.1">
    <property type="nucleotide sequence ID" value="NZ_JARFYM010000023.1"/>
</dbReference>